<dbReference type="NCBIfam" id="NF002469">
    <property type="entry name" value="PRK01712.1"/>
    <property type="match status" value="1"/>
</dbReference>
<dbReference type="SUPFAM" id="SSF117130">
    <property type="entry name" value="CsrA-like"/>
    <property type="match status" value="1"/>
</dbReference>
<dbReference type="InterPro" id="IPR036107">
    <property type="entry name" value="CsrA_sf"/>
</dbReference>
<evidence type="ECO:0000256" key="1">
    <source>
        <dbReference type="ARBA" id="ARBA00022490"/>
    </source>
</evidence>
<dbReference type="GO" id="GO:0045947">
    <property type="term" value="P:negative regulation of translational initiation"/>
    <property type="evidence" value="ECO:0007669"/>
    <property type="project" value="UniProtKB-UniRule"/>
</dbReference>
<dbReference type="EMBL" id="WHOD01000067">
    <property type="protein sequence ID" value="NOU95088.1"/>
    <property type="molecule type" value="Genomic_DNA"/>
</dbReference>
<name>A0A972GVR1_9BACL</name>
<comment type="function">
    <text evidence="4">A translational regulator that binds mRNA to regulate translation initiation and/or mRNA stability. Usually binds in the 5'-UTR at or near the Shine-Dalgarno sequence preventing ribosome-binding, thus repressing translation. Its main target seems to be the major flagellin gene, while its function is anatagonized by FliW.</text>
</comment>
<dbReference type="GO" id="GO:0006109">
    <property type="term" value="P:regulation of carbohydrate metabolic process"/>
    <property type="evidence" value="ECO:0007669"/>
    <property type="project" value="InterPro"/>
</dbReference>
<dbReference type="GO" id="GO:0006402">
    <property type="term" value="P:mRNA catabolic process"/>
    <property type="evidence" value="ECO:0007669"/>
    <property type="project" value="InterPro"/>
</dbReference>
<keyword evidence="2 4" id="KW-0810">Translation regulation</keyword>
<dbReference type="HAMAP" id="MF_00167">
    <property type="entry name" value="CsrA"/>
    <property type="match status" value="1"/>
</dbReference>
<evidence type="ECO:0000256" key="2">
    <source>
        <dbReference type="ARBA" id="ARBA00022845"/>
    </source>
</evidence>
<evidence type="ECO:0000256" key="4">
    <source>
        <dbReference type="HAMAP-Rule" id="MF_00167"/>
    </source>
</evidence>
<keyword evidence="4" id="KW-1005">Bacterial flagellum biogenesis</keyword>
<proteinExistence type="inferred from homology"/>
<evidence type="ECO:0000313" key="6">
    <source>
        <dbReference type="Proteomes" id="UP000641588"/>
    </source>
</evidence>
<dbReference type="GO" id="GO:0048027">
    <property type="term" value="F:mRNA 5'-UTR binding"/>
    <property type="evidence" value="ECO:0007669"/>
    <property type="project" value="UniProtKB-UniRule"/>
</dbReference>
<organism evidence="5 6">
    <name type="scientific">Paenibacillus foliorum</name>
    <dbReference type="NCBI Taxonomy" id="2654974"/>
    <lineage>
        <taxon>Bacteria</taxon>
        <taxon>Bacillati</taxon>
        <taxon>Bacillota</taxon>
        <taxon>Bacilli</taxon>
        <taxon>Bacillales</taxon>
        <taxon>Paenibacillaceae</taxon>
        <taxon>Paenibacillus</taxon>
    </lineage>
</organism>
<reference evidence="5" key="1">
    <citation type="submission" date="2019-10" db="EMBL/GenBank/DDBJ databases">
        <title>Description of Paenibacillus glebae sp. nov.</title>
        <authorList>
            <person name="Carlier A."/>
            <person name="Qi S."/>
        </authorList>
    </citation>
    <scope>NUCLEOTIDE SEQUENCE</scope>
    <source>
        <strain evidence="5">LMG 31456</strain>
    </source>
</reference>
<accession>A0A972GVR1</accession>
<comment type="subcellular location">
    <subcellularLocation>
        <location evidence="4">Cytoplasm</location>
    </subcellularLocation>
</comment>
<dbReference type="GO" id="GO:0044781">
    <property type="term" value="P:bacterial-type flagellum organization"/>
    <property type="evidence" value="ECO:0007669"/>
    <property type="project" value="UniProtKB-KW"/>
</dbReference>
<dbReference type="NCBIfam" id="TIGR00202">
    <property type="entry name" value="csrA"/>
    <property type="match status" value="1"/>
</dbReference>
<keyword evidence="6" id="KW-1185">Reference proteome</keyword>
<gene>
    <name evidence="4 5" type="primary">csrA</name>
    <name evidence="5" type="ORF">GC093_17925</name>
</gene>
<keyword evidence="1 4" id="KW-0963">Cytoplasm</keyword>
<dbReference type="InterPro" id="IPR003751">
    <property type="entry name" value="CsrA"/>
</dbReference>
<dbReference type="PANTHER" id="PTHR34984:SF1">
    <property type="entry name" value="CARBON STORAGE REGULATOR"/>
    <property type="match status" value="1"/>
</dbReference>
<sequence>MLVLSRKKGESIIIGEHVEIIILDSEGDVVKIGIQAPKSVEVYRKEVYEQIKQMNQESTISWNKASDLGKMFKKKTE</sequence>
<dbReference type="Pfam" id="PF02599">
    <property type="entry name" value="CsrA"/>
    <property type="match status" value="1"/>
</dbReference>
<keyword evidence="3 4" id="KW-0694">RNA-binding</keyword>
<evidence type="ECO:0000256" key="3">
    <source>
        <dbReference type="ARBA" id="ARBA00022884"/>
    </source>
</evidence>
<dbReference type="RefSeq" id="WP_171653294.1">
    <property type="nucleotide sequence ID" value="NZ_WHOD01000067.1"/>
</dbReference>
<dbReference type="GO" id="GO:1902208">
    <property type="term" value="P:regulation of bacterial-type flagellum assembly"/>
    <property type="evidence" value="ECO:0007669"/>
    <property type="project" value="UniProtKB-UniRule"/>
</dbReference>
<comment type="subunit">
    <text evidence="4">Homodimer; the beta-strands of each monomer intercalate to form a hydrophobic core, while the alpha-helices form wings that extend away from the core.</text>
</comment>
<dbReference type="AlphaFoldDB" id="A0A972GVR1"/>
<comment type="similarity">
    <text evidence="4">Belongs to the CsrA/RsmA family.</text>
</comment>
<dbReference type="Proteomes" id="UP000641588">
    <property type="component" value="Unassembled WGS sequence"/>
</dbReference>
<keyword evidence="4" id="KW-0678">Repressor</keyword>
<evidence type="ECO:0000313" key="5">
    <source>
        <dbReference type="EMBL" id="NOU95088.1"/>
    </source>
</evidence>
<dbReference type="GO" id="GO:0005829">
    <property type="term" value="C:cytosol"/>
    <property type="evidence" value="ECO:0007669"/>
    <property type="project" value="TreeGrafter"/>
</dbReference>
<dbReference type="PANTHER" id="PTHR34984">
    <property type="entry name" value="CARBON STORAGE REGULATOR"/>
    <property type="match status" value="1"/>
</dbReference>
<dbReference type="Gene3D" id="2.60.40.4380">
    <property type="entry name" value="Translational regulator CsrA"/>
    <property type="match status" value="1"/>
</dbReference>
<protein>
    <recommendedName>
        <fullName evidence="4">Translational regulator CsrA</fullName>
    </recommendedName>
</protein>
<comment type="caution">
    <text evidence="5">The sequence shown here is derived from an EMBL/GenBank/DDBJ whole genome shotgun (WGS) entry which is preliminary data.</text>
</comment>